<dbReference type="PANTHER" id="PTHR36933:SF1">
    <property type="entry name" value="SLL0788 PROTEIN"/>
    <property type="match status" value="1"/>
</dbReference>
<dbReference type="EMBL" id="BANU01000010">
    <property type="protein sequence ID" value="GAC60588.1"/>
    <property type="molecule type" value="Genomic_DNA"/>
</dbReference>
<evidence type="ECO:0000256" key="2">
    <source>
        <dbReference type="SAM" id="SignalP"/>
    </source>
</evidence>
<dbReference type="RefSeq" id="WP_006895970.1">
    <property type="nucleotide sequence ID" value="NZ_BANU01000010.1"/>
</dbReference>
<keyword evidence="5" id="KW-1185">Reference proteome</keyword>
<feature type="region of interest" description="Disordered" evidence="1">
    <location>
        <begin position="27"/>
        <end position="55"/>
    </location>
</feature>
<keyword evidence="2" id="KW-0732">Signal</keyword>
<dbReference type="AlphaFoldDB" id="L7LKN4"/>
<dbReference type="Gene3D" id="1.20.1260.10">
    <property type="match status" value="1"/>
</dbReference>
<dbReference type="InterPro" id="IPR012347">
    <property type="entry name" value="Ferritin-like"/>
</dbReference>
<name>L7LKN4_9ACTN</name>
<dbReference type="eggNOG" id="COG3544">
    <property type="taxonomic scope" value="Bacteria"/>
</dbReference>
<dbReference type="Proteomes" id="UP000035083">
    <property type="component" value="Unassembled WGS sequence"/>
</dbReference>
<evidence type="ECO:0000313" key="5">
    <source>
        <dbReference type="Proteomes" id="UP000035083"/>
    </source>
</evidence>
<feature type="chain" id="PRO_5039130965" description="DUF305 domain-containing protein" evidence="2">
    <location>
        <begin position="29"/>
        <end position="204"/>
    </location>
</feature>
<reference evidence="4 5" key="1">
    <citation type="submission" date="2012-12" db="EMBL/GenBank/DDBJ databases">
        <title>Whole genome shotgun sequence of Gordonia sihwensis NBRC 108236.</title>
        <authorList>
            <person name="Yoshida I."/>
            <person name="Hosoyama A."/>
            <person name="Tsuchikane K."/>
            <person name="Ando Y."/>
            <person name="Baba S."/>
            <person name="Ohji S."/>
            <person name="Hamada M."/>
            <person name="Tamura T."/>
            <person name="Yamazoe A."/>
            <person name="Yamazaki S."/>
            <person name="Fujita N."/>
        </authorList>
    </citation>
    <scope>NUCLEOTIDE SEQUENCE [LARGE SCALE GENOMIC DNA]</scope>
    <source>
        <strain evidence="4 5">NBRC 108236</strain>
    </source>
</reference>
<comment type="caution">
    <text evidence="4">The sequence shown here is derived from an EMBL/GenBank/DDBJ whole genome shotgun (WGS) entry which is preliminary data.</text>
</comment>
<protein>
    <recommendedName>
        <fullName evidence="3">DUF305 domain-containing protein</fullName>
    </recommendedName>
</protein>
<dbReference type="PANTHER" id="PTHR36933">
    <property type="entry name" value="SLL0788 PROTEIN"/>
    <property type="match status" value="1"/>
</dbReference>
<dbReference type="Pfam" id="PF03713">
    <property type="entry name" value="DUF305"/>
    <property type="match status" value="1"/>
</dbReference>
<dbReference type="InterPro" id="IPR005183">
    <property type="entry name" value="DUF305_CopM-like"/>
</dbReference>
<proteinExistence type="predicted"/>
<organism evidence="4 5">
    <name type="scientific">Gordonia sihwensis NBRC 108236</name>
    <dbReference type="NCBI Taxonomy" id="1223544"/>
    <lineage>
        <taxon>Bacteria</taxon>
        <taxon>Bacillati</taxon>
        <taxon>Actinomycetota</taxon>
        <taxon>Actinomycetes</taxon>
        <taxon>Mycobacteriales</taxon>
        <taxon>Gordoniaceae</taxon>
        <taxon>Gordonia</taxon>
    </lineage>
</organism>
<accession>L7LKN4</accession>
<evidence type="ECO:0000259" key="3">
    <source>
        <dbReference type="Pfam" id="PF03713"/>
    </source>
</evidence>
<gene>
    <name evidence="4" type="ORF">GSI01S_10_01800</name>
</gene>
<feature type="domain" description="DUF305" evidence="3">
    <location>
        <begin position="60"/>
        <end position="201"/>
    </location>
</feature>
<feature type="signal peptide" evidence="2">
    <location>
        <begin position="1"/>
        <end position="28"/>
    </location>
</feature>
<sequence length="204" mass="21859">MRTRLAATTIAAAAVIVGAAACSPNEEASDATHDMSSMSASHEAPHSSQASAGTEHNEADVMFAQMMLPHHEQALVMSDIILAKPGVPGNVTALAKRIKDAQGPEIDKLKSWLTAWNEPTHSSMDHEMDGMLSEDQIAQLRAAQGTDAARLFLTQMIEHHEGAVDMAKEEIADGKNTDAVEMARDIADSQQSEIDEMKAMLKGL</sequence>
<dbReference type="PROSITE" id="PS51257">
    <property type="entry name" value="PROKAR_LIPOPROTEIN"/>
    <property type="match status" value="1"/>
</dbReference>
<feature type="compositionally biased region" description="Polar residues" evidence="1">
    <location>
        <begin position="34"/>
        <end position="54"/>
    </location>
</feature>
<evidence type="ECO:0000313" key="4">
    <source>
        <dbReference type="EMBL" id="GAC60588.1"/>
    </source>
</evidence>
<evidence type="ECO:0000256" key="1">
    <source>
        <dbReference type="SAM" id="MobiDB-lite"/>
    </source>
</evidence>